<dbReference type="RefSeq" id="WP_358128879.1">
    <property type="nucleotide sequence ID" value="NZ_JBFALK010000001.1"/>
</dbReference>
<evidence type="ECO:0000256" key="1">
    <source>
        <dbReference type="SAM" id="MobiDB-lite"/>
    </source>
</evidence>
<protein>
    <recommendedName>
        <fullName evidence="3">DUF11 domain-containing protein</fullName>
    </recommendedName>
</protein>
<feature type="compositionally biased region" description="Basic and acidic residues" evidence="1">
    <location>
        <begin position="334"/>
        <end position="360"/>
    </location>
</feature>
<feature type="region of interest" description="Disordered" evidence="1">
    <location>
        <begin position="302"/>
        <end position="389"/>
    </location>
</feature>
<dbReference type="Pfam" id="PF01345">
    <property type="entry name" value="DUF11"/>
    <property type="match status" value="2"/>
</dbReference>
<comment type="caution">
    <text evidence="4">The sequence shown here is derived from an EMBL/GenBank/DDBJ whole genome shotgun (WGS) entry which is preliminary data.</text>
</comment>
<dbReference type="InterPro" id="IPR001434">
    <property type="entry name" value="OmcB-like_DUF11"/>
</dbReference>
<dbReference type="EMBL" id="JBFALK010000001">
    <property type="protein sequence ID" value="MEV0967251.1"/>
    <property type="molecule type" value="Genomic_DNA"/>
</dbReference>
<sequence>MGRRVIMVVAGLACLIAAGAPRAALASDQWGGADLGVEISASPRVAQPGQPLVYDVRVHNNGPGDAVLPVLTIRLPRDVKVINVNVAECRAGRGTNEIICRSPGDVLATGSGGVTVTGLVRPAAHGTLRAQAELSSEIVDPHQEDNTAETVTQVAEGADLAVRLAPTARTAVPGEPFTMKATVRNRGPEVVRDAYVFFQPARAHFLSAAGARCQGAAGYVGCALPPIRSGARNLVELMFRVPQRVTRPIGARATVYSRQVGDRRPANNEAVMRVAMATGSGGVTAAGPAGYAAGHTRPAGYPGLAGHAESGGQAGQVGAAGSPGSTGRIGSVGRADRGRGRGHALGRDTRRGAAGGEHHAGGGRQAAEQDESHQRGPYDQRGKPVHSHT</sequence>
<evidence type="ECO:0000259" key="3">
    <source>
        <dbReference type="Pfam" id="PF01345"/>
    </source>
</evidence>
<feature type="domain" description="DUF11" evidence="3">
    <location>
        <begin position="159"/>
        <end position="272"/>
    </location>
</feature>
<gene>
    <name evidence="4" type="ORF">AB0I59_01350</name>
</gene>
<feature type="compositionally biased region" description="Low complexity" evidence="1">
    <location>
        <begin position="316"/>
        <end position="325"/>
    </location>
</feature>
<proteinExistence type="predicted"/>
<dbReference type="Proteomes" id="UP001551675">
    <property type="component" value="Unassembled WGS sequence"/>
</dbReference>
<name>A0ABV3G6I4_MICGL</name>
<feature type="signal peptide" evidence="2">
    <location>
        <begin position="1"/>
        <end position="26"/>
    </location>
</feature>
<feature type="compositionally biased region" description="Basic and acidic residues" evidence="1">
    <location>
        <begin position="370"/>
        <end position="382"/>
    </location>
</feature>
<reference evidence="4 5" key="1">
    <citation type="submission" date="2024-06" db="EMBL/GenBank/DDBJ databases">
        <title>The Natural Products Discovery Center: Release of the First 8490 Sequenced Strains for Exploring Actinobacteria Biosynthetic Diversity.</title>
        <authorList>
            <person name="Kalkreuter E."/>
            <person name="Kautsar S.A."/>
            <person name="Yang D."/>
            <person name="Bader C.D."/>
            <person name="Teijaro C.N."/>
            <person name="Fluegel L."/>
            <person name="Davis C.M."/>
            <person name="Simpson J.R."/>
            <person name="Lauterbach L."/>
            <person name="Steele A.D."/>
            <person name="Gui C."/>
            <person name="Meng S."/>
            <person name="Li G."/>
            <person name="Viehrig K."/>
            <person name="Ye F."/>
            <person name="Su P."/>
            <person name="Kiefer A.F."/>
            <person name="Nichols A."/>
            <person name="Cepeda A.J."/>
            <person name="Yan W."/>
            <person name="Fan B."/>
            <person name="Jiang Y."/>
            <person name="Adhikari A."/>
            <person name="Zheng C.-J."/>
            <person name="Schuster L."/>
            <person name="Cowan T.M."/>
            <person name="Smanski M.J."/>
            <person name="Chevrette M.G."/>
            <person name="De Carvalho L.P.S."/>
            <person name="Shen B."/>
        </authorList>
    </citation>
    <scope>NUCLEOTIDE SEQUENCE [LARGE SCALE GENOMIC DNA]</scope>
    <source>
        <strain evidence="4 5">NPDC050100</strain>
    </source>
</reference>
<organism evidence="4 5">
    <name type="scientific">Microtetraspora glauca</name>
    <dbReference type="NCBI Taxonomy" id="1996"/>
    <lineage>
        <taxon>Bacteria</taxon>
        <taxon>Bacillati</taxon>
        <taxon>Actinomycetota</taxon>
        <taxon>Actinomycetes</taxon>
        <taxon>Streptosporangiales</taxon>
        <taxon>Streptosporangiaceae</taxon>
        <taxon>Microtetraspora</taxon>
    </lineage>
</organism>
<keyword evidence="5" id="KW-1185">Reference proteome</keyword>
<feature type="chain" id="PRO_5046318512" description="DUF11 domain-containing protein" evidence="2">
    <location>
        <begin position="27"/>
        <end position="389"/>
    </location>
</feature>
<accession>A0ABV3G6I4</accession>
<keyword evidence="2" id="KW-0732">Signal</keyword>
<evidence type="ECO:0000313" key="4">
    <source>
        <dbReference type="EMBL" id="MEV0967251.1"/>
    </source>
</evidence>
<evidence type="ECO:0000313" key="5">
    <source>
        <dbReference type="Proteomes" id="UP001551675"/>
    </source>
</evidence>
<feature type="domain" description="DUF11" evidence="3">
    <location>
        <begin position="34"/>
        <end position="150"/>
    </location>
</feature>
<dbReference type="Gene3D" id="2.60.40.10">
    <property type="entry name" value="Immunoglobulins"/>
    <property type="match status" value="1"/>
</dbReference>
<dbReference type="InterPro" id="IPR013783">
    <property type="entry name" value="Ig-like_fold"/>
</dbReference>
<evidence type="ECO:0000256" key="2">
    <source>
        <dbReference type="SAM" id="SignalP"/>
    </source>
</evidence>